<dbReference type="SUPFAM" id="SSF51735">
    <property type="entry name" value="NAD(P)-binding Rossmann-fold domains"/>
    <property type="match status" value="1"/>
</dbReference>
<dbReference type="AlphaFoldDB" id="A0A4Q9NE35"/>
<comment type="similarity">
    <text evidence="2">Belongs to the NAD(P)-dependent epimerase/dehydratase family. Dihydroflavonol-4-reductase subfamily.</text>
</comment>
<dbReference type="Pfam" id="PF01370">
    <property type="entry name" value="Epimerase"/>
    <property type="match status" value="1"/>
</dbReference>
<proteinExistence type="inferred from homology"/>
<dbReference type="PANTHER" id="PTHR10366:SF564">
    <property type="entry name" value="STEROL-4-ALPHA-CARBOXYLATE 3-DEHYDROGENASE, DECARBOXYLATING"/>
    <property type="match status" value="1"/>
</dbReference>
<evidence type="ECO:0000256" key="2">
    <source>
        <dbReference type="ARBA" id="ARBA00023445"/>
    </source>
</evidence>
<feature type="domain" description="NAD-dependent epimerase/dehydratase" evidence="3">
    <location>
        <begin position="9"/>
        <end position="268"/>
    </location>
</feature>
<evidence type="ECO:0000313" key="5">
    <source>
        <dbReference type="Proteomes" id="UP000292082"/>
    </source>
</evidence>
<dbReference type="InterPro" id="IPR050425">
    <property type="entry name" value="NAD(P)_dehydrat-like"/>
</dbReference>
<protein>
    <submittedName>
        <fullName evidence="4">NAD(P)-binding protein</fullName>
    </submittedName>
</protein>
<dbReference type="PANTHER" id="PTHR10366">
    <property type="entry name" value="NAD DEPENDENT EPIMERASE/DEHYDRATASE"/>
    <property type="match status" value="1"/>
</dbReference>
<reference evidence="4 5" key="1">
    <citation type="submission" date="2019-01" db="EMBL/GenBank/DDBJ databases">
        <title>Draft genome sequences of three monokaryotic isolates of the white-rot basidiomycete fungus Dichomitus squalens.</title>
        <authorList>
            <consortium name="DOE Joint Genome Institute"/>
            <person name="Lopez S.C."/>
            <person name="Andreopoulos B."/>
            <person name="Pangilinan J."/>
            <person name="Lipzen A."/>
            <person name="Riley R."/>
            <person name="Ahrendt S."/>
            <person name="Ng V."/>
            <person name="Barry K."/>
            <person name="Daum C."/>
            <person name="Grigoriev I.V."/>
            <person name="Hilden K.S."/>
            <person name="Makela M.R."/>
            <person name="de Vries R.P."/>
        </authorList>
    </citation>
    <scope>NUCLEOTIDE SEQUENCE [LARGE SCALE GENOMIC DNA]</scope>
    <source>
        <strain evidence="4 5">CBS 464.89</strain>
    </source>
</reference>
<organism evidence="4 5">
    <name type="scientific">Dichomitus squalens</name>
    <dbReference type="NCBI Taxonomy" id="114155"/>
    <lineage>
        <taxon>Eukaryota</taxon>
        <taxon>Fungi</taxon>
        <taxon>Dikarya</taxon>
        <taxon>Basidiomycota</taxon>
        <taxon>Agaricomycotina</taxon>
        <taxon>Agaricomycetes</taxon>
        <taxon>Polyporales</taxon>
        <taxon>Polyporaceae</taxon>
        <taxon>Dichomitus</taxon>
    </lineage>
</organism>
<dbReference type="STRING" id="114155.A0A4Q9NE35"/>
<dbReference type="InterPro" id="IPR001509">
    <property type="entry name" value="Epimerase_deHydtase"/>
</dbReference>
<sequence length="342" mass="37697">MPAITSGKILVTGANGYIAVWIVKSLLEAGFAVRGTVRSESKATYLRSYFKSFGDKFEVVVVSDITKEDMFAEWVKDVDAIAHTASPFHLNSVEPDEMIVPAVQGTLSVLKAAEAHGQNVKRIVVLSSTAAVQLPGEKPGVFDESAWNEASVAEVKEKGRDASPSAKYCASKTLAERAAWDWWLERKDKVPFDLTVLNPPFVFGPNIHDVKKPEEMGTSMLMWYNYVVKGAASNETLANDGATFVDVRDIAEAHTRAFKTPAAGGQRFIICAGSYKYQEFVSAAHRWSNKLPAGNTSYDPSKAVYMISHDNRKGVETLGMKYHTIDETTRDSLEDFKARGWL</sequence>
<keyword evidence="5" id="KW-1185">Reference proteome</keyword>
<dbReference type="Proteomes" id="UP000292082">
    <property type="component" value="Unassembled WGS sequence"/>
</dbReference>
<name>A0A4Q9NE35_9APHY</name>
<dbReference type="GO" id="GO:0016616">
    <property type="term" value="F:oxidoreductase activity, acting on the CH-OH group of donors, NAD or NADP as acceptor"/>
    <property type="evidence" value="ECO:0007669"/>
    <property type="project" value="TreeGrafter"/>
</dbReference>
<evidence type="ECO:0000256" key="1">
    <source>
        <dbReference type="ARBA" id="ARBA00023002"/>
    </source>
</evidence>
<dbReference type="InterPro" id="IPR036291">
    <property type="entry name" value="NAD(P)-bd_dom_sf"/>
</dbReference>
<evidence type="ECO:0000259" key="3">
    <source>
        <dbReference type="Pfam" id="PF01370"/>
    </source>
</evidence>
<evidence type="ECO:0000313" key="4">
    <source>
        <dbReference type="EMBL" id="TBU55089.1"/>
    </source>
</evidence>
<keyword evidence="1" id="KW-0560">Oxidoreductase</keyword>
<accession>A0A4Q9NE35</accession>
<gene>
    <name evidence="4" type="ORF">BD310DRAFT_934414</name>
</gene>
<dbReference type="Gene3D" id="3.40.50.720">
    <property type="entry name" value="NAD(P)-binding Rossmann-like Domain"/>
    <property type="match status" value="1"/>
</dbReference>
<dbReference type="EMBL" id="ML145175">
    <property type="protein sequence ID" value="TBU55089.1"/>
    <property type="molecule type" value="Genomic_DNA"/>
</dbReference>